<feature type="transmembrane region" description="Helical" evidence="1">
    <location>
        <begin position="71"/>
        <end position="95"/>
    </location>
</feature>
<keyword evidence="1" id="KW-0812">Transmembrane</keyword>
<dbReference type="GO" id="GO:0055088">
    <property type="term" value="P:lipid homeostasis"/>
    <property type="evidence" value="ECO:0007669"/>
    <property type="project" value="InterPro"/>
</dbReference>
<dbReference type="Proteomes" id="UP000716291">
    <property type="component" value="Unassembled WGS sequence"/>
</dbReference>
<dbReference type="PANTHER" id="PTHR38409:SF1">
    <property type="entry name" value="MITOCHONDRIAL ADAPTER PROTEIN MCP1"/>
    <property type="match status" value="1"/>
</dbReference>
<dbReference type="EMBL" id="JAANQT010001593">
    <property type="protein sequence ID" value="KAG1304590.1"/>
    <property type="molecule type" value="Genomic_DNA"/>
</dbReference>
<dbReference type="OrthoDB" id="10259513at2759"/>
<keyword evidence="1" id="KW-1133">Transmembrane helix</keyword>
<feature type="transmembrane region" description="Helical" evidence="1">
    <location>
        <begin position="223"/>
        <end position="240"/>
    </location>
</feature>
<evidence type="ECO:0000313" key="3">
    <source>
        <dbReference type="EMBL" id="KAG1304590.1"/>
    </source>
</evidence>
<dbReference type="InterPro" id="IPR039960">
    <property type="entry name" value="MCP1"/>
</dbReference>
<evidence type="ECO:0000259" key="2">
    <source>
        <dbReference type="Pfam" id="PF07950"/>
    </source>
</evidence>
<sequence length="262" mass="29235">MPSVDSSSKPLTLSRVYGTLTIVQSVSAAVYSVYVLIHGVQLVSANFGGVELANRTLPLTRPLYQEKGTEIVLVVGSALVHLFSGIAKFGIRAYWKRFGQDTSHPALLPYHRFVGHMQVPALLLHYYLVRLLPIQKYGDSSFIDFSYIGWGLQNRPKFTYALHTTLIVGSMYHAVSGMSFIYARYLKKGKSTEKAAQVAQHSKSVEQHVLIEKYKRNQRIKKGLVAALSITLISSLVIIGKDTTKIPLRLDFESMYSKIIGL</sequence>
<gene>
    <name evidence="3" type="ORF">G6F64_009079</name>
</gene>
<organism evidence="3 4">
    <name type="scientific">Rhizopus oryzae</name>
    <name type="common">Mucormycosis agent</name>
    <name type="synonym">Rhizopus arrhizus var. delemar</name>
    <dbReference type="NCBI Taxonomy" id="64495"/>
    <lineage>
        <taxon>Eukaryota</taxon>
        <taxon>Fungi</taxon>
        <taxon>Fungi incertae sedis</taxon>
        <taxon>Mucoromycota</taxon>
        <taxon>Mucoromycotina</taxon>
        <taxon>Mucoromycetes</taxon>
        <taxon>Mucorales</taxon>
        <taxon>Mucorineae</taxon>
        <taxon>Rhizopodaceae</taxon>
        <taxon>Rhizopus</taxon>
    </lineage>
</organism>
<feature type="transmembrane region" description="Helical" evidence="1">
    <location>
        <begin position="16"/>
        <end position="37"/>
    </location>
</feature>
<reference evidence="3" key="1">
    <citation type="journal article" date="2020" name="Microb. Genom.">
        <title>Genetic diversity of clinical and environmental Mucorales isolates obtained from an investigation of mucormycosis cases among solid organ transplant recipients.</title>
        <authorList>
            <person name="Nguyen M.H."/>
            <person name="Kaul D."/>
            <person name="Muto C."/>
            <person name="Cheng S.J."/>
            <person name="Richter R.A."/>
            <person name="Bruno V.M."/>
            <person name="Liu G."/>
            <person name="Beyhan S."/>
            <person name="Sundermann A.J."/>
            <person name="Mounaud S."/>
            <person name="Pasculle A.W."/>
            <person name="Nierman W.C."/>
            <person name="Driscoll E."/>
            <person name="Cumbie R."/>
            <person name="Clancy C.J."/>
            <person name="Dupont C.L."/>
        </authorList>
    </citation>
    <scope>NUCLEOTIDE SEQUENCE</scope>
    <source>
        <strain evidence="3">GL11</strain>
    </source>
</reference>
<comment type="caution">
    <text evidence="3">The sequence shown here is derived from an EMBL/GenBank/DDBJ whole genome shotgun (WGS) entry which is preliminary data.</text>
</comment>
<dbReference type="PANTHER" id="PTHR38409">
    <property type="entry name" value="MDM10-COMPLEMENTING PROTEIN 1"/>
    <property type="match status" value="1"/>
</dbReference>
<accession>A0A9P6X3P5</accession>
<feature type="domain" description="Mitochondrial adapter protein MCP1 transmembrane" evidence="2">
    <location>
        <begin position="122"/>
        <end position="241"/>
    </location>
</feature>
<dbReference type="Pfam" id="PF07950">
    <property type="entry name" value="MCP1_TM"/>
    <property type="match status" value="1"/>
</dbReference>
<evidence type="ECO:0000256" key="1">
    <source>
        <dbReference type="SAM" id="Phobius"/>
    </source>
</evidence>
<keyword evidence="1" id="KW-0472">Membrane</keyword>
<protein>
    <recommendedName>
        <fullName evidence="2">Mitochondrial adapter protein MCP1 transmembrane domain-containing protein</fullName>
    </recommendedName>
</protein>
<feature type="transmembrane region" description="Helical" evidence="1">
    <location>
        <begin position="160"/>
        <end position="183"/>
    </location>
</feature>
<keyword evidence="4" id="KW-1185">Reference proteome</keyword>
<name>A0A9P6X3P5_RHIOR</name>
<dbReference type="InterPro" id="IPR012472">
    <property type="entry name" value="MCP1_TM"/>
</dbReference>
<evidence type="ECO:0000313" key="4">
    <source>
        <dbReference type="Proteomes" id="UP000716291"/>
    </source>
</evidence>
<proteinExistence type="predicted"/>
<dbReference type="AlphaFoldDB" id="A0A9P6X3P5"/>